<proteinExistence type="predicted"/>
<geneLocation type="chloroplast" evidence="2"/>
<keyword evidence="1" id="KW-0472">Membrane</keyword>
<feature type="transmembrane region" description="Helical" evidence="1">
    <location>
        <begin position="162"/>
        <end position="185"/>
    </location>
</feature>
<keyword evidence="1" id="KW-1133">Transmembrane helix</keyword>
<feature type="transmembrane region" description="Helical" evidence="1">
    <location>
        <begin position="12"/>
        <end position="37"/>
    </location>
</feature>
<evidence type="ECO:0000256" key="1">
    <source>
        <dbReference type="SAM" id="Phobius"/>
    </source>
</evidence>
<feature type="transmembrane region" description="Helical" evidence="1">
    <location>
        <begin position="49"/>
        <end position="69"/>
    </location>
</feature>
<reference evidence="2" key="1">
    <citation type="journal article" date="2017" name="J. Phycol.">
        <title>Analysis of chloroplast genomes and a supermatrix inform reclassification of the Rhodomelaceae (Rhodophyta).</title>
        <authorList>
            <person name="Diaz-Tapia P."/>
            <person name="Maggs C.A."/>
            <person name="West J.A."/>
            <person name="Verbruggen H."/>
        </authorList>
    </citation>
    <scope>NUCLEOTIDE SEQUENCE</scope>
    <source>
        <strain evidence="2">PD1720</strain>
    </source>
</reference>
<protein>
    <submittedName>
        <fullName evidence="2">Uncharacterized protein</fullName>
    </submittedName>
</protein>
<keyword evidence="1" id="KW-0812">Transmembrane</keyword>
<name>A0A1Z1MSP4_9FLOR</name>
<feature type="transmembrane region" description="Helical" evidence="1">
    <location>
        <begin position="206"/>
        <end position="226"/>
    </location>
</feature>
<keyword evidence="2" id="KW-0150">Chloroplast</keyword>
<evidence type="ECO:0000313" key="2">
    <source>
        <dbReference type="EMBL" id="ARW68899.1"/>
    </source>
</evidence>
<gene>
    <name evidence="2" type="primary">ConsOrf4</name>
</gene>
<dbReference type="AlphaFoldDB" id="A0A1Z1MSP4"/>
<dbReference type="GeneID" id="33361968"/>
<keyword evidence="2" id="KW-0934">Plastid</keyword>
<accession>A0A1Z1MSP4</accession>
<organism evidence="2">
    <name type="scientific">Kapraunia schneideri</name>
    <dbReference type="NCBI Taxonomy" id="717899"/>
    <lineage>
        <taxon>Eukaryota</taxon>
        <taxon>Rhodophyta</taxon>
        <taxon>Florideophyceae</taxon>
        <taxon>Rhodymeniophycidae</taxon>
        <taxon>Ceramiales</taxon>
        <taxon>Rhodomelaceae</taxon>
        <taxon>Kapraunia</taxon>
    </lineage>
</organism>
<dbReference type="RefSeq" id="YP_009399293.1">
    <property type="nucleotide sequence ID" value="NC_035296.1"/>
</dbReference>
<dbReference type="EMBL" id="MF101454">
    <property type="protein sequence ID" value="ARW68899.1"/>
    <property type="molecule type" value="Genomic_DNA"/>
</dbReference>
<sequence>MYMSNYIFLKSFLPFVYLIFIQYQYTKSLVILLIFITTHKHRNIYINKLIQNIEYNIIFYSLTFISIFYIDNSYYKVNVILKQSIVIPFLIKYNRKKVGYLFIIYFINYKIPQYIIKVIILSIINLVLTNNLLLFTQNEILLNNAYILLKNNKKSHKRYYKIFLINLLTSYVITEIILSTCYNLYIGLKSKNKLSFKNNLEYIRYCFSNIFRQILSNIYILITTMWNRS</sequence>
<feature type="transmembrane region" description="Helical" evidence="1">
    <location>
        <begin position="114"/>
        <end position="135"/>
    </location>
</feature>